<evidence type="ECO:0000259" key="3">
    <source>
        <dbReference type="Pfam" id="PF18962"/>
    </source>
</evidence>
<name>A0ABY4HLC0_9FLAO</name>
<reference evidence="4" key="1">
    <citation type="submission" date="2021-12" db="EMBL/GenBank/DDBJ databases">
        <authorList>
            <person name="Cha I.-T."/>
            <person name="Lee K.-E."/>
            <person name="Park S.-J."/>
        </authorList>
    </citation>
    <scope>NUCLEOTIDE SEQUENCE</scope>
    <source>
        <strain evidence="4">YSM-43</strain>
    </source>
</reference>
<keyword evidence="5" id="KW-1185">Reference proteome</keyword>
<sequence>MKKTVLLFFLFSVLFASAQFNFSFKFYNTNNTQIGVNTPIQYDNANSWYLYTQQIDLSQSVCEGDQITIKNFSNGSLLPSIGNYSLTSTTLWDVKPGYTYKTNPNLSFDNAWSTSGTIIDNQIWNNNTGITYTIPNSTGSGQYAYHTILIAPVLNGHFAGVYNSNSGCQRVIALKIKVKKAPICITNKNICEGESITNMLLGIESGITASNWLPNDPRINTPTQNTNYSVTLSNGTCSFNCSFSIKIIKPEFELISDNYVCGGNLPYLSDISVFDYNYKKITINNLVVFDNYNITNNNYFDSNYYLKLNSSGIYNITVTYMTYSGEECSKTYTINLLKSIKIPLPTIFSMCNNFEQICAPLAPVGSNYSYQWWGPSAGSNSSTLLSTSSCFTPNLHGSFLLKVTNQYGCSETHHFSVTNSIPQPNLGSNIVVCKGERMPTISIPYEIFGNSGYTITWYINGIVVQNGGTTLQMSPGNGSTVTVTISKSGCKTPSNSITVTIQDCNPTAIMSITNGERINSMSSKYGPINVPEVCLPGAIIDGSASHHENSYFVELAKFDLTTWSDIGSPLYSGWVPGGTTVPNYLNVSTLLGTNLNLQTGVVYRFRLAVGPIWHSTDVFFTVKTCRSSQLFVSKSDENPIDENVMIVYPNPIESDFSIQLQNESNGKLEIIDITGRIIYTEEFKSKKNFELSLENNNSGIYLVKITSDTITTTKKIIKK</sequence>
<dbReference type="RefSeq" id="WP_246915443.1">
    <property type="nucleotide sequence ID" value="NZ_CP090145.1"/>
</dbReference>
<proteinExistence type="predicted"/>
<organism evidence="4 5">
    <name type="scientific">Flavobacterium sediminilitoris</name>
    <dbReference type="NCBI Taxonomy" id="2024526"/>
    <lineage>
        <taxon>Bacteria</taxon>
        <taxon>Pseudomonadati</taxon>
        <taxon>Bacteroidota</taxon>
        <taxon>Flavobacteriia</taxon>
        <taxon>Flavobacteriales</taxon>
        <taxon>Flavobacteriaceae</taxon>
        <taxon>Flavobacterium</taxon>
    </lineage>
</organism>
<feature type="chain" id="PRO_5045425262" evidence="2">
    <location>
        <begin position="19"/>
        <end position="719"/>
    </location>
</feature>
<dbReference type="InterPro" id="IPR026444">
    <property type="entry name" value="Secre_tail"/>
</dbReference>
<protein>
    <submittedName>
        <fullName evidence="4">T9SS type A sorting domain-containing protein</fullName>
    </submittedName>
</protein>
<dbReference type="NCBIfam" id="TIGR04183">
    <property type="entry name" value="Por_Secre_tail"/>
    <property type="match status" value="1"/>
</dbReference>
<reference evidence="4" key="2">
    <citation type="submission" date="2022-04" db="EMBL/GenBank/DDBJ databases">
        <title>Complete Genome Sequence of Flavobacterium sediminilitoris YSM-43, Isolated from a Tidal Sediment.</title>
        <authorList>
            <person name="Lee P.A."/>
        </authorList>
    </citation>
    <scope>NUCLEOTIDE SEQUENCE</scope>
    <source>
        <strain evidence="4">YSM-43</strain>
    </source>
</reference>
<dbReference type="Pfam" id="PF18962">
    <property type="entry name" value="Por_Secre_tail"/>
    <property type="match status" value="1"/>
</dbReference>
<dbReference type="EMBL" id="CP090145">
    <property type="protein sequence ID" value="UOX32614.1"/>
    <property type="molecule type" value="Genomic_DNA"/>
</dbReference>
<keyword evidence="1 2" id="KW-0732">Signal</keyword>
<gene>
    <name evidence="4" type="ORF">LXD69_11225</name>
</gene>
<evidence type="ECO:0000256" key="1">
    <source>
        <dbReference type="ARBA" id="ARBA00022729"/>
    </source>
</evidence>
<evidence type="ECO:0000256" key="2">
    <source>
        <dbReference type="SAM" id="SignalP"/>
    </source>
</evidence>
<feature type="domain" description="Secretion system C-terminal sorting" evidence="3">
    <location>
        <begin position="647"/>
        <end position="717"/>
    </location>
</feature>
<evidence type="ECO:0000313" key="4">
    <source>
        <dbReference type="EMBL" id="UOX32614.1"/>
    </source>
</evidence>
<evidence type="ECO:0000313" key="5">
    <source>
        <dbReference type="Proteomes" id="UP000830454"/>
    </source>
</evidence>
<dbReference type="Proteomes" id="UP000830454">
    <property type="component" value="Chromosome"/>
</dbReference>
<accession>A0ABY4HLC0</accession>
<feature type="signal peptide" evidence="2">
    <location>
        <begin position="1"/>
        <end position="18"/>
    </location>
</feature>